<reference evidence="1 2" key="1">
    <citation type="submission" date="2019-03" db="EMBL/GenBank/DDBJ databases">
        <title>Single cell metagenomics reveals metabolic interactions within the superorganism composed of flagellate Streblomastix strix and complex community of Bacteroidetes bacteria on its surface.</title>
        <authorList>
            <person name="Treitli S.C."/>
            <person name="Kolisko M."/>
            <person name="Husnik F."/>
            <person name="Keeling P."/>
            <person name="Hampl V."/>
        </authorList>
    </citation>
    <scope>NUCLEOTIDE SEQUENCE [LARGE SCALE GENOMIC DNA]</scope>
    <source>
        <strain evidence="1">St1</strain>
    </source>
</reference>
<comment type="caution">
    <text evidence="1">The sequence shown here is derived from an EMBL/GenBank/DDBJ whole genome shotgun (WGS) entry which is preliminary data.</text>
</comment>
<accession>A0A5M8NZH8</accession>
<evidence type="ECO:0000313" key="2">
    <source>
        <dbReference type="Proteomes" id="UP000324575"/>
    </source>
</evidence>
<proteinExistence type="predicted"/>
<organism evidence="1 2">
    <name type="scientific">Candidatus Ordinivivax streblomastigis</name>
    <dbReference type="NCBI Taxonomy" id="2540710"/>
    <lineage>
        <taxon>Bacteria</taxon>
        <taxon>Pseudomonadati</taxon>
        <taxon>Bacteroidota</taxon>
        <taxon>Bacteroidia</taxon>
        <taxon>Bacteroidales</taxon>
        <taxon>Candidatus Ordinivivax</taxon>
    </lineage>
</organism>
<dbReference type="EMBL" id="SNRX01000017">
    <property type="protein sequence ID" value="KAA6301561.1"/>
    <property type="molecule type" value="Genomic_DNA"/>
</dbReference>
<evidence type="ECO:0000313" key="1">
    <source>
        <dbReference type="EMBL" id="KAA6301561.1"/>
    </source>
</evidence>
<sequence length="55" mass="6425">MKKEQPQSNIFDVGEIRKEGFMIVEECKREIAFIYESRKVENKKCQEIGVDGPGY</sequence>
<protein>
    <submittedName>
        <fullName evidence="1">Uncharacterized protein</fullName>
    </submittedName>
</protein>
<gene>
    <name evidence="1" type="ORF">EZS26_002305</name>
</gene>
<name>A0A5M8NZH8_9BACT</name>
<dbReference type="Proteomes" id="UP000324575">
    <property type="component" value="Unassembled WGS sequence"/>
</dbReference>
<dbReference type="AlphaFoldDB" id="A0A5M8NZH8"/>